<feature type="compositionally biased region" description="Low complexity" evidence="7">
    <location>
        <begin position="299"/>
        <end position="313"/>
    </location>
</feature>
<evidence type="ECO:0000256" key="3">
    <source>
        <dbReference type="ARBA" id="ARBA00023125"/>
    </source>
</evidence>
<feature type="region of interest" description="Disordered" evidence="7">
    <location>
        <begin position="75"/>
        <end position="406"/>
    </location>
</feature>
<feature type="compositionally biased region" description="Low complexity" evidence="7">
    <location>
        <begin position="443"/>
        <end position="458"/>
    </location>
</feature>
<protein>
    <recommendedName>
        <fullName evidence="8">MADS-box domain-containing protein</fullName>
    </recommendedName>
</protein>
<feature type="compositionally biased region" description="Low complexity" evidence="7">
    <location>
        <begin position="238"/>
        <end position="256"/>
    </location>
</feature>
<evidence type="ECO:0000256" key="1">
    <source>
        <dbReference type="ARBA" id="ARBA00004123"/>
    </source>
</evidence>
<keyword evidence="3" id="KW-0238">DNA-binding</keyword>
<proteinExistence type="inferred from homology"/>
<feature type="domain" description="MADS-box" evidence="8">
    <location>
        <begin position="1"/>
        <end position="52"/>
    </location>
</feature>
<feature type="region of interest" description="Disordered" evidence="7">
    <location>
        <begin position="423"/>
        <end position="505"/>
    </location>
</feature>
<dbReference type="InterPro" id="IPR050142">
    <property type="entry name" value="MADS-box/MEF2_TF"/>
</dbReference>
<feature type="compositionally biased region" description="Polar residues" evidence="7">
    <location>
        <begin position="391"/>
        <end position="406"/>
    </location>
</feature>
<dbReference type="Gene3D" id="3.40.1810.10">
    <property type="entry name" value="Transcription factor, MADS-box"/>
    <property type="match status" value="1"/>
</dbReference>
<comment type="similarity">
    <text evidence="6">Belongs to the MEF2 family.</text>
</comment>
<evidence type="ECO:0000256" key="7">
    <source>
        <dbReference type="SAM" id="MobiDB-lite"/>
    </source>
</evidence>
<evidence type="ECO:0000256" key="6">
    <source>
        <dbReference type="ARBA" id="ARBA00025805"/>
    </source>
</evidence>
<feature type="compositionally biased region" description="Low complexity" evidence="7">
    <location>
        <begin position="117"/>
        <end position="126"/>
    </location>
</feature>
<feature type="compositionally biased region" description="Low complexity" evidence="7">
    <location>
        <begin position="148"/>
        <end position="160"/>
    </location>
</feature>
<reference evidence="9 10" key="1">
    <citation type="submission" date="2023-03" db="EMBL/GenBank/DDBJ databases">
        <title>Genome sequence of Lichtheimia ornata CBS 291.66.</title>
        <authorList>
            <person name="Mohabir J.T."/>
            <person name="Shea T.P."/>
            <person name="Kurbessoian T."/>
            <person name="Berby B."/>
            <person name="Fontaine J."/>
            <person name="Livny J."/>
            <person name="Gnirke A."/>
            <person name="Stajich J.E."/>
            <person name="Cuomo C.A."/>
        </authorList>
    </citation>
    <scope>NUCLEOTIDE SEQUENCE [LARGE SCALE GENOMIC DNA]</scope>
    <source>
        <strain evidence="9">CBS 291.66</strain>
    </source>
</reference>
<feature type="compositionally biased region" description="Pro residues" evidence="7">
    <location>
        <begin position="138"/>
        <end position="147"/>
    </location>
</feature>
<dbReference type="AlphaFoldDB" id="A0AAD7Y4X5"/>
<evidence type="ECO:0000256" key="2">
    <source>
        <dbReference type="ARBA" id="ARBA00023015"/>
    </source>
</evidence>
<evidence type="ECO:0000259" key="8">
    <source>
        <dbReference type="PROSITE" id="PS50066"/>
    </source>
</evidence>
<feature type="compositionally biased region" description="Polar residues" evidence="7">
    <location>
        <begin position="179"/>
        <end position="198"/>
    </location>
</feature>
<dbReference type="RefSeq" id="XP_058348733.1">
    <property type="nucleotide sequence ID" value="XM_058480210.1"/>
</dbReference>
<name>A0AAD7Y4X5_9FUNG</name>
<dbReference type="GO" id="GO:0046983">
    <property type="term" value="F:protein dimerization activity"/>
    <property type="evidence" value="ECO:0007669"/>
    <property type="project" value="InterPro"/>
</dbReference>
<dbReference type="PANTHER" id="PTHR48019">
    <property type="entry name" value="SERUM RESPONSE FACTOR HOMOLOG"/>
    <property type="match status" value="1"/>
</dbReference>
<dbReference type="InterPro" id="IPR036879">
    <property type="entry name" value="TF_MADSbox_sf"/>
</dbReference>
<comment type="subcellular location">
    <subcellularLocation>
        <location evidence="1">Nucleus</location>
    </subcellularLocation>
</comment>
<dbReference type="Proteomes" id="UP001234581">
    <property type="component" value="Unassembled WGS sequence"/>
</dbReference>
<feature type="compositionally biased region" description="Basic and acidic residues" evidence="7">
    <location>
        <begin position="484"/>
        <end position="505"/>
    </location>
</feature>
<evidence type="ECO:0000313" key="10">
    <source>
        <dbReference type="Proteomes" id="UP001234581"/>
    </source>
</evidence>
<dbReference type="PROSITE" id="PS50066">
    <property type="entry name" value="MADS_BOX_2"/>
    <property type="match status" value="1"/>
</dbReference>
<dbReference type="PRINTS" id="PR00404">
    <property type="entry name" value="MADSDOMAIN"/>
</dbReference>
<dbReference type="GO" id="GO:0005634">
    <property type="term" value="C:nucleus"/>
    <property type="evidence" value="ECO:0007669"/>
    <property type="project" value="UniProtKB-SubCell"/>
</dbReference>
<gene>
    <name evidence="9" type="ORF">O0I10_000095</name>
</gene>
<evidence type="ECO:0000256" key="5">
    <source>
        <dbReference type="ARBA" id="ARBA00023242"/>
    </source>
</evidence>
<sequence length="505" mass="55312">MGRKKIKIQPIQDDRNRQVTFLKRKYGLMKKAYELSVLCNCDIGLIIFNNSNNKLVQYASKDMDKVLLRYTEYQEPHESKNNSDFMDASNDHTKDADPSDQDEADDTEYMSQPPPQQQSMSPMIMSNAPPVGQRQPPMMAPPPPPHPQQQQQQHAYQQQAREQHHPQAQSYGAYAMGHVNSSASPPFVYPTSNGSPYTSHGMMPSAVQSTSMAQHHQPQPHVNTYLASRSQPGSLYAQQPQHPQHSPMMMHQQQPQQQPPPHPQQPTVASTNHHPRPSLSPQPAPLNNAMRTTTSVDHAAIQPPSQQQQQQQQTPPPPAPPATAGFVAPSSQVRSSPLVNDKKPHNLRVQIPNEDSSTSSTASNHGSTTAATSNGMTAARAATPHMRQGKGASSPTSALPSQFAQNLPSPFSIYPEFLQQNELPSPLNFSATPTTSSAFHWPAASSASSGGQQVMSSARMPTTGDYRPSPLANSHPMTASSHQKRPDPSDAENQRLKKIKLEAAV</sequence>
<dbReference type="GO" id="GO:0045944">
    <property type="term" value="P:positive regulation of transcription by RNA polymerase II"/>
    <property type="evidence" value="ECO:0007669"/>
    <property type="project" value="InterPro"/>
</dbReference>
<dbReference type="SMART" id="SM00432">
    <property type="entry name" value="MADS"/>
    <property type="match status" value="1"/>
</dbReference>
<evidence type="ECO:0000313" key="9">
    <source>
        <dbReference type="EMBL" id="KAJ8663821.1"/>
    </source>
</evidence>
<keyword evidence="5" id="KW-0539">Nucleus</keyword>
<feature type="compositionally biased region" description="Low complexity" evidence="7">
    <location>
        <begin position="356"/>
        <end position="373"/>
    </location>
</feature>
<evidence type="ECO:0000256" key="4">
    <source>
        <dbReference type="ARBA" id="ARBA00023163"/>
    </source>
</evidence>
<keyword evidence="10" id="KW-1185">Reference proteome</keyword>
<organism evidence="9 10">
    <name type="scientific">Lichtheimia ornata</name>
    <dbReference type="NCBI Taxonomy" id="688661"/>
    <lineage>
        <taxon>Eukaryota</taxon>
        <taxon>Fungi</taxon>
        <taxon>Fungi incertae sedis</taxon>
        <taxon>Mucoromycota</taxon>
        <taxon>Mucoromycotina</taxon>
        <taxon>Mucoromycetes</taxon>
        <taxon>Mucorales</taxon>
        <taxon>Lichtheimiaceae</taxon>
        <taxon>Lichtheimia</taxon>
    </lineage>
</organism>
<accession>A0AAD7Y4X5</accession>
<feature type="compositionally biased region" description="Polar residues" evidence="7">
    <location>
        <begin position="206"/>
        <end position="237"/>
    </location>
</feature>
<dbReference type="EMBL" id="JARTCD010000001">
    <property type="protein sequence ID" value="KAJ8663821.1"/>
    <property type="molecule type" value="Genomic_DNA"/>
</dbReference>
<dbReference type="Pfam" id="PF00319">
    <property type="entry name" value="SRF-TF"/>
    <property type="match status" value="1"/>
</dbReference>
<keyword evidence="2" id="KW-0805">Transcription regulation</keyword>
<dbReference type="GeneID" id="83207517"/>
<dbReference type="InterPro" id="IPR002100">
    <property type="entry name" value="TF_MADSbox"/>
</dbReference>
<comment type="caution">
    <text evidence="9">The sequence shown here is derived from an EMBL/GenBank/DDBJ whole genome shotgun (WGS) entry which is preliminary data.</text>
</comment>
<feature type="compositionally biased region" description="Polar residues" evidence="7">
    <location>
        <begin position="423"/>
        <end position="438"/>
    </location>
</feature>
<dbReference type="SUPFAM" id="SSF55455">
    <property type="entry name" value="SRF-like"/>
    <property type="match status" value="1"/>
</dbReference>
<dbReference type="GO" id="GO:0000977">
    <property type="term" value="F:RNA polymerase II transcription regulatory region sequence-specific DNA binding"/>
    <property type="evidence" value="ECO:0007669"/>
    <property type="project" value="InterPro"/>
</dbReference>
<keyword evidence="4" id="KW-0804">Transcription</keyword>
<dbReference type="InterPro" id="IPR033896">
    <property type="entry name" value="MEF2-like_N"/>
</dbReference>
<feature type="compositionally biased region" description="Acidic residues" evidence="7">
    <location>
        <begin position="98"/>
        <end position="108"/>
    </location>
</feature>
<feature type="compositionally biased region" description="Polar residues" evidence="7">
    <location>
        <begin position="471"/>
        <end position="481"/>
    </location>
</feature>
<feature type="compositionally biased region" description="Polar residues" evidence="7">
    <location>
        <begin position="329"/>
        <end position="338"/>
    </location>
</feature>
<dbReference type="CDD" id="cd00265">
    <property type="entry name" value="MADS_MEF2_like"/>
    <property type="match status" value="1"/>
</dbReference>